<evidence type="ECO:0000313" key="4">
    <source>
        <dbReference type="EMBL" id="CAJ1952837.1"/>
    </source>
</evidence>
<gene>
    <name evidence="4" type="ORF">CYCCA115_LOCUS13741</name>
</gene>
<feature type="compositionally biased region" description="Polar residues" evidence="1">
    <location>
        <begin position="193"/>
        <end position="218"/>
    </location>
</feature>
<feature type="transmembrane region" description="Helical" evidence="2">
    <location>
        <begin position="28"/>
        <end position="49"/>
    </location>
</feature>
<accession>A0AAD2FTM5</accession>
<feature type="transmembrane region" description="Helical" evidence="2">
    <location>
        <begin position="150"/>
        <end position="174"/>
    </location>
</feature>
<dbReference type="InterPro" id="IPR021994">
    <property type="entry name" value="DUF3592"/>
</dbReference>
<organism evidence="4 5">
    <name type="scientific">Cylindrotheca closterium</name>
    <dbReference type="NCBI Taxonomy" id="2856"/>
    <lineage>
        <taxon>Eukaryota</taxon>
        <taxon>Sar</taxon>
        <taxon>Stramenopiles</taxon>
        <taxon>Ochrophyta</taxon>
        <taxon>Bacillariophyta</taxon>
        <taxon>Bacillariophyceae</taxon>
        <taxon>Bacillariophycidae</taxon>
        <taxon>Bacillariales</taxon>
        <taxon>Bacillariaceae</taxon>
        <taxon>Cylindrotheca</taxon>
    </lineage>
</organism>
<keyword evidence="5" id="KW-1185">Reference proteome</keyword>
<evidence type="ECO:0000313" key="5">
    <source>
        <dbReference type="Proteomes" id="UP001295423"/>
    </source>
</evidence>
<dbReference type="Proteomes" id="UP001295423">
    <property type="component" value="Unassembled WGS sequence"/>
</dbReference>
<evidence type="ECO:0000256" key="1">
    <source>
        <dbReference type="SAM" id="MobiDB-lite"/>
    </source>
</evidence>
<feature type="domain" description="DUF3592" evidence="3">
    <location>
        <begin position="62"/>
        <end position="140"/>
    </location>
</feature>
<feature type="compositionally biased region" description="Low complexity" evidence="1">
    <location>
        <begin position="219"/>
        <end position="232"/>
    </location>
</feature>
<name>A0AAD2FTM5_9STRA</name>
<dbReference type="EMBL" id="CAKOGP040001814">
    <property type="protein sequence ID" value="CAJ1952837.1"/>
    <property type="molecule type" value="Genomic_DNA"/>
</dbReference>
<feature type="region of interest" description="Disordered" evidence="1">
    <location>
        <begin position="306"/>
        <end position="333"/>
    </location>
</feature>
<keyword evidence="2" id="KW-0812">Transmembrane</keyword>
<feature type="region of interest" description="Disordered" evidence="1">
    <location>
        <begin position="193"/>
        <end position="246"/>
    </location>
</feature>
<feature type="compositionally biased region" description="Polar residues" evidence="1">
    <location>
        <begin position="233"/>
        <end position="246"/>
    </location>
</feature>
<keyword evidence="2" id="KW-0472">Membrane</keyword>
<evidence type="ECO:0000256" key="2">
    <source>
        <dbReference type="SAM" id="Phobius"/>
    </source>
</evidence>
<dbReference type="Pfam" id="PF12158">
    <property type="entry name" value="DUF3592"/>
    <property type="match status" value="1"/>
</dbReference>
<proteinExistence type="predicted"/>
<protein>
    <recommendedName>
        <fullName evidence="3">DUF3592 domain-containing protein</fullName>
    </recommendedName>
</protein>
<feature type="compositionally biased region" description="Low complexity" evidence="1">
    <location>
        <begin position="306"/>
        <end position="316"/>
    </location>
</feature>
<keyword evidence="2" id="KW-1133">Transmembrane helix</keyword>
<feature type="region of interest" description="Disordered" evidence="1">
    <location>
        <begin position="1"/>
        <end position="20"/>
    </location>
</feature>
<evidence type="ECO:0000259" key="3">
    <source>
        <dbReference type="Pfam" id="PF12158"/>
    </source>
</evidence>
<reference evidence="4" key="1">
    <citation type="submission" date="2023-08" db="EMBL/GenBank/DDBJ databases">
        <authorList>
            <person name="Audoor S."/>
            <person name="Bilcke G."/>
        </authorList>
    </citation>
    <scope>NUCLEOTIDE SEQUENCE</scope>
</reference>
<feature type="compositionally biased region" description="Polar residues" evidence="1">
    <location>
        <begin position="317"/>
        <end position="328"/>
    </location>
</feature>
<dbReference type="AlphaFoldDB" id="A0AAD2FTM5"/>
<sequence>MRQTPYSQNNQRRQRNGNYTPFRTSGSLITSTAAAVCCLCIMIAAIAGWRYSDSYFESYVKTTATIVGVEEQVEVEDDGDNTIEYTTEYCPKIQFFTVGEDPARNITTIMDTACDEDVDDFVLGDSVDIRYDPSDPTDVVEAIIPEIIEAAVIGTIAITLICAGCYVLIGIHFYKATKGSDNSSSNIQEQHAYSNNNNSQHSTPSSIPMTNLGVNDTEYNNPYGYSNNNNTYANSEPVGNTYTSSQPVETTASAVIVSPNETQVGSSPSMASAYPEGTTANTGIAAGEEAPPIVGCVLVDDNNNAASSSGGVSQQSYPRSGGSNTYVSPSDLPLNPVVPTSSYVSPSDIREAMATVDRPYR</sequence>
<comment type="caution">
    <text evidence="4">The sequence shown here is derived from an EMBL/GenBank/DDBJ whole genome shotgun (WGS) entry which is preliminary data.</text>
</comment>